<proteinExistence type="predicted"/>
<reference evidence="2" key="1">
    <citation type="journal article" date="2019" name="Int. J. Syst. Evol. Microbiol.">
        <title>The Global Catalogue of Microorganisms (GCM) 10K type strain sequencing project: providing services to taxonomists for standard genome sequencing and annotation.</title>
        <authorList>
            <consortium name="The Broad Institute Genomics Platform"/>
            <consortium name="The Broad Institute Genome Sequencing Center for Infectious Disease"/>
            <person name="Wu L."/>
            <person name="Ma J."/>
        </authorList>
    </citation>
    <scope>NUCLEOTIDE SEQUENCE [LARGE SCALE GENOMIC DNA]</scope>
    <source>
        <strain evidence="2">JCM 15974</strain>
    </source>
</reference>
<name>A0ABP3UEL3_9FLAO</name>
<gene>
    <name evidence="1" type="ORF">GCM10009430_41900</name>
</gene>
<comment type="caution">
    <text evidence="1">The sequence shown here is derived from an EMBL/GenBank/DDBJ whole genome shotgun (WGS) entry which is preliminary data.</text>
</comment>
<accession>A0ABP3UEL3</accession>
<evidence type="ECO:0000313" key="1">
    <source>
        <dbReference type="EMBL" id="GAA0730582.1"/>
    </source>
</evidence>
<protein>
    <submittedName>
        <fullName evidence="1">Uncharacterized protein</fullName>
    </submittedName>
</protein>
<organism evidence="1 2">
    <name type="scientific">Aquimarina litoralis</name>
    <dbReference type="NCBI Taxonomy" id="584605"/>
    <lineage>
        <taxon>Bacteria</taxon>
        <taxon>Pseudomonadati</taxon>
        <taxon>Bacteroidota</taxon>
        <taxon>Flavobacteriia</taxon>
        <taxon>Flavobacteriales</taxon>
        <taxon>Flavobacteriaceae</taxon>
        <taxon>Aquimarina</taxon>
    </lineage>
</organism>
<keyword evidence="2" id="KW-1185">Reference proteome</keyword>
<dbReference type="Proteomes" id="UP001501758">
    <property type="component" value="Unassembled WGS sequence"/>
</dbReference>
<sequence length="495" mass="58818">MNTLSSIIATLSREEKQSFIQHLKHKNKRNDTKNIQLFKLLDKFPEQKDIDIRLYGKSAKGAFHALCKRLHDSLIDFIAVKSFDSETSEEMEIFKLVLASRIFFEQKQYKIALKTIKKAESKAQAFDLFSFLHEIHYTRIQYAHVDLNTPLETLIENFRKNQNLLRQEENLNLFYADIQNKLLKNNINISQEIHKSLDKFDISITGDITFRSLYKLLEIINQAANLTRNFYSVLSFVETTYQQIESKEQLTDKHLFYHIQILYYVANSYFRNKNFSVSEKYLLLMEQQMEKQKKKYFKRFFPQLLLLKTLNYNYTGNATKAIASLEAFNFQKTKDQTSYILDLKLTLIVFYFQQSKFKEALRLLNQLHHSDTWYTEKAGIIWVVQKNLTEILLHIELDHLDLVESRTKSFRKKHRSYLVNNNENRALEFLSLATSFYFNPKTIHSEELLFKIEHTLIQKSADQEDIFVMSFYAWLKAKVLKLDLYKTTLQVVHQS</sequence>
<dbReference type="RefSeq" id="WP_343914203.1">
    <property type="nucleotide sequence ID" value="NZ_BAAAGE010000005.1"/>
</dbReference>
<dbReference type="EMBL" id="BAAAGE010000005">
    <property type="protein sequence ID" value="GAA0730582.1"/>
    <property type="molecule type" value="Genomic_DNA"/>
</dbReference>
<evidence type="ECO:0000313" key="2">
    <source>
        <dbReference type="Proteomes" id="UP001501758"/>
    </source>
</evidence>